<dbReference type="InterPro" id="IPR047951">
    <property type="entry name" value="Transpos_ISL3"/>
</dbReference>
<dbReference type="RefSeq" id="WP_381238948.1">
    <property type="nucleotide sequence ID" value="NZ_JBHSKH010000064.1"/>
</dbReference>
<sequence>MFLTAFSHLSSVVVEEVTVDGDGVALVARTVTREAVCPGCGAVSCRVHGVYRRRLADLAVAGRKVMIDLLVRRFLCPTSACGRRTFVEQVNGLTERFARRTPPLRRTLEKIALALAGRPAARLAKHLSVPASVNSLLRLMRRLPDEQAGAAPRVLGVDDFALKKGHVYGTIILDMETGERVDVLPDRTAGTLTEWLRAHPGAEIVCRDGASAYAEAVRTACPETVQVADRFHLWKNPREATEKCAAAHRSCLAEPTEDPSADATATHEPEATDRGAPADGLRVIRRRERHAAVHALHDRGVQIQMIAETLGLDRKTVRRYAHAAAPDDASLATGSRSYGQIHAYAPYLHRRWNEGCTDAARLHMEIVELGYRGSKRTVRRHLQEIRVSGKPAPDKPKELIVRKAHLADHRTPRQDQREQRAPAQAAPRPAARKKSSPTACAPSHR</sequence>
<dbReference type="InterPro" id="IPR002560">
    <property type="entry name" value="Transposase_DDE"/>
</dbReference>
<organism evidence="4 5">
    <name type="scientific">Streptomyces kaempferi</name>
    <dbReference type="NCBI Taxonomy" id="333725"/>
    <lineage>
        <taxon>Bacteria</taxon>
        <taxon>Bacillati</taxon>
        <taxon>Actinomycetota</taxon>
        <taxon>Actinomycetes</taxon>
        <taxon>Kitasatosporales</taxon>
        <taxon>Streptomycetaceae</taxon>
        <taxon>Streptomyces</taxon>
    </lineage>
</organism>
<dbReference type="InterPro" id="IPR029261">
    <property type="entry name" value="Transposase_Znf"/>
</dbReference>
<comment type="caution">
    <text evidence="4">The sequence shown here is derived from an EMBL/GenBank/DDBJ whole genome shotgun (WGS) entry which is preliminary data.</text>
</comment>
<protein>
    <submittedName>
        <fullName evidence="4">ISL3 family transposase</fullName>
    </submittedName>
</protein>
<accession>A0ABW3XVY7</accession>
<evidence type="ECO:0000313" key="5">
    <source>
        <dbReference type="Proteomes" id="UP001597058"/>
    </source>
</evidence>
<reference evidence="5" key="1">
    <citation type="journal article" date="2019" name="Int. J. Syst. Evol. Microbiol.">
        <title>The Global Catalogue of Microorganisms (GCM) 10K type strain sequencing project: providing services to taxonomists for standard genome sequencing and annotation.</title>
        <authorList>
            <consortium name="The Broad Institute Genomics Platform"/>
            <consortium name="The Broad Institute Genome Sequencing Center for Infectious Disease"/>
            <person name="Wu L."/>
            <person name="Ma J."/>
        </authorList>
    </citation>
    <scope>NUCLEOTIDE SEQUENCE [LARGE SCALE GENOMIC DNA]</scope>
    <source>
        <strain evidence="5">CGMCC 4.7020</strain>
    </source>
</reference>
<gene>
    <name evidence="4" type="ORF">ACFQ5X_49455</name>
</gene>
<dbReference type="PANTHER" id="PTHR33498">
    <property type="entry name" value="TRANSPOSASE FOR INSERTION SEQUENCE ELEMENT IS1557"/>
    <property type="match status" value="1"/>
</dbReference>
<dbReference type="Pfam" id="PF14690">
    <property type="entry name" value="Zn_ribbon_ISL3"/>
    <property type="match status" value="1"/>
</dbReference>
<evidence type="ECO:0000256" key="1">
    <source>
        <dbReference type="SAM" id="MobiDB-lite"/>
    </source>
</evidence>
<keyword evidence="5" id="KW-1185">Reference proteome</keyword>
<evidence type="ECO:0000313" key="4">
    <source>
        <dbReference type="EMBL" id="MFD1313688.1"/>
    </source>
</evidence>
<dbReference type="NCBIfam" id="NF033550">
    <property type="entry name" value="transpos_ISL3"/>
    <property type="match status" value="1"/>
</dbReference>
<feature type="region of interest" description="Disordered" evidence="1">
    <location>
        <begin position="254"/>
        <end position="279"/>
    </location>
</feature>
<dbReference type="Pfam" id="PF01610">
    <property type="entry name" value="DDE_Tnp_ISL3"/>
    <property type="match status" value="1"/>
</dbReference>
<dbReference type="PANTHER" id="PTHR33498:SF1">
    <property type="entry name" value="TRANSPOSASE FOR INSERTION SEQUENCE ELEMENT IS1557"/>
    <property type="match status" value="1"/>
</dbReference>
<evidence type="ECO:0000259" key="3">
    <source>
        <dbReference type="Pfam" id="PF14690"/>
    </source>
</evidence>
<dbReference type="EMBL" id="JBHTMM010000241">
    <property type="protein sequence ID" value="MFD1313688.1"/>
    <property type="molecule type" value="Genomic_DNA"/>
</dbReference>
<evidence type="ECO:0000259" key="2">
    <source>
        <dbReference type="Pfam" id="PF01610"/>
    </source>
</evidence>
<feature type="region of interest" description="Disordered" evidence="1">
    <location>
        <begin position="387"/>
        <end position="445"/>
    </location>
</feature>
<feature type="domain" description="Transposase IS204/IS1001/IS1096/IS1165 zinc-finger" evidence="3">
    <location>
        <begin position="34"/>
        <end position="78"/>
    </location>
</feature>
<proteinExistence type="predicted"/>
<name>A0ABW3XVY7_9ACTN</name>
<feature type="compositionally biased region" description="Basic and acidic residues" evidence="1">
    <location>
        <begin position="392"/>
        <end position="420"/>
    </location>
</feature>
<dbReference type="Gene3D" id="1.10.10.60">
    <property type="entry name" value="Homeodomain-like"/>
    <property type="match status" value="1"/>
</dbReference>
<feature type="domain" description="Transposase IS204/IS1001/IS1096/IS1165 DDE" evidence="2">
    <location>
        <begin position="155"/>
        <end position="252"/>
    </location>
</feature>
<dbReference type="Proteomes" id="UP001597058">
    <property type="component" value="Unassembled WGS sequence"/>
</dbReference>